<keyword evidence="4" id="KW-0408">Iron</keyword>
<keyword evidence="2" id="KW-0949">S-adenosyl-L-methionine</keyword>
<dbReference type="Gene3D" id="3.20.20.70">
    <property type="entry name" value="Aldolase class I"/>
    <property type="match status" value="1"/>
</dbReference>
<dbReference type="InterPro" id="IPR007197">
    <property type="entry name" value="rSAM"/>
</dbReference>
<dbReference type="PANTHER" id="PTHR11228">
    <property type="entry name" value="RADICAL SAM DOMAIN PROTEIN"/>
    <property type="match status" value="1"/>
</dbReference>
<evidence type="ECO:0000256" key="1">
    <source>
        <dbReference type="ARBA" id="ARBA00001966"/>
    </source>
</evidence>
<evidence type="ECO:0000313" key="8">
    <source>
        <dbReference type="Proteomes" id="UP000317238"/>
    </source>
</evidence>
<dbReference type="InterPro" id="IPR013785">
    <property type="entry name" value="Aldolase_TIM"/>
</dbReference>
<dbReference type="OrthoDB" id="7021155at2"/>
<name>A0A5C5Y6V3_9PLAN</name>
<dbReference type="SUPFAM" id="SSF102114">
    <property type="entry name" value="Radical SAM enzymes"/>
    <property type="match status" value="1"/>
</dbReference>
<dbReference type="RefSeq" id="WP_146439575.1">
    <property type="nucleotide sequence ID" value="NZ_SJPL01000001.1"/>
</dbReference>
<evidence type="ECO:0000256" key="4">
    <source>
        <dbReference type="ARBA" id="ARBA00023004"/>
    </source>
</evidence>
<comment type="cofactor">
    <cofactor evidence="1">
        <name>[4Fe-4S] cluster</name>
        <dbReference type="ChEBI" id="CHEBI:49883"/>
    </cofactor>
</comment>
<gene>
    <name evidence="7" type="primary">moaA_3</name>
    <name evidence="7" type="ORF">Pan14r_33200</name>
</gene>
<dbReference type="SFLD" id="SFLDS00029">
    <property type="entry name" value="Radical_SAM"/>
    <property type="match status" value="1"/>
</dbReference>
<sequence length="342" mass="38546">MLTYTVTFGCNARCIMCDSWKMPTDDDLRLDDIKRIFRQLPTMDVVRLTGGEPLVRMDFTEIANLAIKTLRPLMLHVTSNGFLTKRLVDFCEKRDQSVPLELLISVDGMGEKHNQIRGSNLAWSSVVKSLQALAPRRKELNLKLAVNQTVVDAEGADHYRQLQAMLRDMNIPHHLVIAYDTSATYNVQRELDVAPKAPGEFLTFGDLDTLKLDALLEQAERDTAHLPWGERIAKRYYLRGIRNRIVHGQASPNPPCVALTSHLRLFPNGDVPTCQFNSRIVGNLRDQTFSEVWHGLKMSESRDWVRSCPGCWAECEVIPSAVYSLDILQRASVSSPKSASAV</sequence>
<evidence type="ECO:0000259" key="6">
    <source>
        <dbReference type="PROSITE" id="PS51918"/>
    </source>
</evidence>
<organism evidence="7 8">
    <name type="scientific">Crateriforma conspicua</name>
    <dbReference type="NCBI Taxonomy" id="2527996"/>
    <lineage>
        <taxon>Bacteria</taxon>
        <taxon>Pseudomonadati</taxon>
        <taxon>Planctomycetota</taxon>
        <taxon>Planctomycetia</taxon>
        <taxon>Planctomycetales</taxon>
        <taxon>Planctomycetaceae</taxon>
        <taxon>Crateriforma</taxon>
    </lineage>
</organism>
<dbReference type="Pfam" id="PF13186">
    <property type="entry name" value="SPASM"/>
    <property type="match status" value="1"/>
</dbReference>
<dbReference type="PANTHER" id="PTHR11228:SF7">
    <property type="entry name" value="PQQA PEPTIDE CYCLASE"/>
    <property type="match status" value="1"/>
</dbReference>
<comment type="caution">
    <text evidence="7">The sequence shown here is derived from an EMBL/GenBank/DDBJ whole genome shotgun (WGS) entry which is preliminary data.</text>
</comment>
<keyword evidence="8" id="KW-1185">Reference proteome</keyword>
<accession>A0A5C5Y6V3</accession>
<evidence type="ECO:0000256" key="2">
    <source>
        <dbReference type="ARBA" id="ARBA00022691"/>
    </source>
</evidence>
<protein>
    <submittedName>
        <fullName evidence="7">Cyclic pyranopterin monophosphate synthase</fullName>
    </submittedName>
</protein>
<keyword evidence="3" id="KW-0479">Metal-binding</keyword>
<dbReference type="Pfam" id="PF04055">
    <property type="entry name" value="Radical_SAM"/>
    <property type="match status" value="1"/>
</dbReference>
<dbReference type="InterPro" id="IPR050377">
    <property type="entry name" value="Radical_SAM_PqqE_MftC-like"/>
</dbReference>
<evidence type="ECO:0000313" key="7">
    <source>
        <dbReference type="EMBL" id="TWT71010.1"/>
    </source>
</evidence>
<dbReference type="InterPro" id="IPR058240">
    <property type="entry name" value="rSAM_sf"/>
</dbReference>
<dbReference type="InterPro" id="IPR023885">
    <property type="entry name" value="4Fe4S-binding_SPASM_dom"/>
</dbReference>
<evidence type="ECO:0000256" key="5">
    <source>
        <dbReference type="ARBA" id="ARBA00023014"/>
    </source>
</evidence>
<dbReference type="GO" id="GO:0051536">
    <property type="term" value="F:iron-sulfur cluster binding"/>
    <property type="evidence" value="ECO:0007669"/>
    <property type="project" value="UniProtKB-KW"/>
</dbReference>
<dbReference type="GO" id="GO:0003824">
    <property type="term" value="F:catalytic activity"/>
    <property type="evidence" value="ECO:0007669"/>
    <property type="project" value="InterPro"/>
</dbReference>
<dbReference type="Proteomes" id="UP000317238">
    <property type="component" value="Unassembled WGS sequence"/>
</dbReference>
<dbReference type="CDD" id="cd01335">
    <property type="entry name" value="Radical_SAM"/>
    <property type="match status" value="1"/>
</dbReference>
<dbReference type="AlphaFoldDB" id="A0A5C5Y6V3"/>
<dbReference type="GO" id="GO:0046872">
    <property type="term" value="F:metal ion binding"/>
    <property type="evidence" value="ECO:0007669"/>
    <property type="project" value="UniProtKB-KW"/>
</dbReference>
<dbReference type="EMBL" id="SJPL01000001">
    <property type="protein sequence ID" value="TWT71010.1"/>
    <property type="molecule type" value="Genomic_DNA"/>
</dbReference>
<keyword evidence="5" id="KW-0411">Iron-sulfur</keyword>
<evidence type="ECO:0000256" key="3">
    <source>
        <dbReference type="ARBA" id="ARBA00022723"/>
    </source>
</evidence>
<reference evidence="7 8" key="1">
    <citation type="submission" date="2019-02" db="EMBL/GenBank/DDBJ databases">
        <title>Deep-cultivation of Planctomycetes and their phenomic and genomic characterization uncovers novel biology.</title>
        <authorList>
            <person name="Wiegand S."/>
            <person name="Jogler M."/>
            <person name="Boedeker C."/>
            <person name="Pinto D."/>
            <person name="Vollmers J."/>
            <person name="Rivas-Marin E."/>
            <person name="Kohn T."/>
            <person name="Peeters S.H."/>
            <person name="Heuer A."/>
            <person name="Rast P."/>
            <person name="Oberbeckmann S."/>
            <person name="Bunk B."/>
            <person name="Jeske O."/>
            <person name="Meyerdierks A."/>
            <person name="Storesund J.E."/>
            <person name="Kallscheuer N."/>
            <person name="Luecker S."/>
            <person name="Lage O.M."/>
            <person name="Pohl T."/>
            <person name="Merkel B.J."/>
            <person name="Hornburger P."/>
            <person name="Mueller R.-W."/>
            <person name="Bruemmer F."/>
            <person name="Labrenz M."/>
            <person name="Spormann A.M."/>
            <person name="Op Den Camp H."/>
            <person name="Overmann J."/>
            <person name="Amann R."/>
            <person name="Jetten M.S.M."/>
            <person name="Mascher T."/>
            <person name="Medema M.H."/>
            <person name="Devos D.P."/>
            <person name="Kaster A.-K."/>
            <person name="Ovreas L."/>
            <person name="Rohde M."/>
            <person name="Galperin M.Y."/>
            <person name="Jogler C."/>
        </authorList>
    </citation>
    <scope>NUCLEOTIDE SEQUENCE [LARGE SCALE GENOMIC DNA]</scope>
    <source>
        <strain evidence="7 8">Pan14r</strain>
    </source>
</reference>
<proteinExistence type="predicted"/>
<feature type="domain" description="Radical SAM core" evidence="6">
    <location>
        <begin position="1"/>
        <end position="242"/>
    </location>
</feature>
<dbReference type="SFLD" id="SFLDG01067">
    <property type="entry name" value="SPASM/twitch_domain_containing"/>
    <property type="match status" value="1"/>
</dbReference>
<dbReference type="PROSITE" id="PS51918">
    <property type="entry name" value="RADICAL_SAM"/>
    <property type="match status" value="1"/>
</dbReference>
<dbReference type="CDD" id="cd21109">
    <property type="entry name" value="SPASM"/>
    <property type="match status" value="1"/>
</dbReference>